<feature type="domain" description="Putative restriction endonuclease" evidence="1">
    <location>
        <begin position="10"/>
        <end position="166"/>
    </location>
</feature>
<protein>
    <recommendedName>
        <fullName evidence="1">Putative restriction endonuclease domain-containing protein</fullName>
    </recommendedName>
</protein>
<dbReference type="SUPFAM" id="SSF52980">
    <property type="entry name" value="Restriction endonuclease-like"/>
    <property type="match status" value="1"/>
</dbReference>
<dbReference type="InterPro" id="IPR011335">
    <property type="entry name" value="Restrct_endonuc-II-like"/>
</dbReference>
<keyword evidence="3" id="KW-1185">Reference proteome</keyword>
<dbReference type="EMBL" id="NRRV01000112">
    <property type="protein sequence ID" value="MBK1633738.1"/>
    <property type="molecule type" value="Genomic_DNA"/>
</dbReference>
<reference evidence="2 3" key="1">
    <citation type="journal article" date="2020" name="Microorganisms">
        <title>Osmotic Adaptation and Compatible Solute Biosynthesis of Phototrophic Bacteria as Revealed from Genome Analyses.</title>
        <authorList>
            <person name="Imhoff J.F."/>
            <person name="Rahn T."/>
            <person name="Kunzel S."/>
            <person name="Keller A."/>
            <person name="Neulinger S.C."/>
        </authorList>
    </citation>
    <scope>NUCLEOTIDE SEQUENCE [LARGE SCALE GENOMIC DNA]</scope>
    <source>
        <strain evidence="2 3">DSM 6210</strain>
    </source>
</reference>
<comment type="caution">
    <text evidence="2">The sequence shown here is derived from an EMBL/GenBank/DDBJ whole genome shotgun (WGS) entry which is preliminary data.</text>
</comment>
<dbReference type="Proteomes" id="UP000748752">
    <property type="component" value="Unassembled WGS sequence"/>
</dbReference>
<organism evidence="2 3">
    <name type="scientific">Thiohalocapsa halophila</name>
    <dbReference type="NCBI Taxonomy" id="69359"/>
    <lineage>
        <taxon>Bacteria</taxon>
        <taxon>Pseudomonadati</taxon>
        <taxon>Pseudomonadota</taxon>
        <taxon>Gammaproteobacteria</taxon>
        <taxon>Chromatiales</taxon>
        <taxon>Chromatiaceae</taxon>
        <taxon>Thiohalocapsa</taxon>
    </lineage>
</organism>
<evidence type="ECO:0000313" key="3">
    <source>
        <dbReference type="Proteomes" id="UP000748752"/>
    </source>
</evidence>
<gene>
    <name evidence="2" type="ORF">CKO31_23950</name>
</gene>
<accession>A0ABS1CP67</accession>
<sequence>MQAIKLATVHDLLQRPDERVELINGEIVHRTLPRPEHGWIQGTARAELDAFTCRSGPDGWWIITEASVAYEPHQCPTHDLAGWRRSRLPRLPEGPIELPPDWVCEIVSPGHGRKDTRDIPLLLQRHGVPFYWLIWPEERRLVAHRRDGDSYQVVATLDHTQPARIPPFDAIILDLGYILVGEPAVREKGPGSSGS</sequence>
<dbReference type="Gene3D" id="3.90.1570.10">
    <property type="entry name" value="tt1808, chain A"/>
    <property type="match status" value="1"/>
</dbReference>
<proteinExistence type="predicted"/>
<dbReference type="InterPro" id="IPR012296">
    <property type="entry name" value="Nuclease_put_TT1808"/>
</dbReference>
<dbReference type="CDD" id="cd06260">
    <property type="entry name" value="DUF820-like"/>
    <property type="match status" value="1"/>
</dbReference>
<dbReference type="PANTHER" id="PTHR34107">
    <property type="entry name" value="SLL0198 PROTEIN-RELATED"/>
    <property type="match status" value="1"/>
</dbReference>
<dbReference type="Pfam" id="PF05685">
    <property type="entry name" value="Uma2"/>
    <property type="match status" value="1"/>
</dbReference>
<dbReference type="PANTHER" id="PTHR34107:SF4">
    <property type="entry name" value="SLL1222 PROTEIN"/>
    <property type="match status" value="1"/>
</dbReference>
<dbReference type="RefSeq" id="WP_200242967.1">
    <property type="nucleotide sequence ID" value="NZ_NRRV01000112.1"/>
</dbReference>
<evidence type="ECO:0000313" key="2">
    <source>
        <dbReference type="EMBL" id="MBK1633738.1"/>
    </source>
</evidence>
<name>A0ABS1CP67_9GAMM</name>
<dbReference type="InterPro" id="IPR008538">
    <property type="entry name" value="Uma2"/>
</dbReference>
<evidence type="ECO:0000259" key="1">
    <source>
        <dbReference type="Pfam" id="PF05685"/>
    </source>
</evidence>